<reference evidence="13" key="1">
    <citation type="submission" date="2022-09" db="EMBL/GenBank/DDBJ databases">
        <title>Culturomic study of gut microbiota in children with autism spectrum disorder.</title>
        <authorList>
            <person name="Efimov B.A."/>
            <person name="Chaplin A.V."/>
            <person name="Sokolova S.R."/>
            <person name="Pikina A.P."/>
            <person name="Korzhanova M."/>
            <person name="Belova V."/>
            <person name="Korostin D."/>
        </authorList>
    </citation>
    <scope>NUCLEOTIDE SEQUENCE</scope>
    <source>
        <strain evidence="13">ASD5510</strain>
    </source>
</reference>
<dbReference type="GO" id="GO:0009073">
    <property type="term" value="P:aromatic amino acid family biosynthetic process"/>
    <property type="evidence" value="ECO:0007669"/>
    <property type="project" value="UniProtKB-KW"/>
</dbReference>
<dbReference type="Gene3D" id="1.20.1090.10">
    <property type="entry name" value="Dehydroquinate synthase-like - alpha domain"/>
    <property type="match status" value="1"/>
</dbReference>
<comment type="subcellular location">
    <subcellularLocation>
        <location evidence="9">Cytoplasm</location>
    </subcellularLocation>
</comment>
<comment type="cofactor">
    <cofactor evidence="2">
        <name>Zn(2+)</name>
        <dbReference type="ChEBI" id="CHEBI:29105"/>
    </cofactor>
</comment>
<dbReference type="InterPro" id="IPR050071">
    <property type="entry name" value="Dehydroquinate_synthase"/>
</dbReference>
<dbReference type="Pfam" id="PF24621">
    <property type="entry name" value="DHQS_C"/>
    <property type="match status" value="1"/>
</dbReference>
<dbReference type="CDD" id="cd08195">
    <property type="entry name" value="DHQS"/>
    <property type="match status" value="1"/>
</dbReference>
<dbReference type="FunFam" id="3.40.50.1970:FF:000007">
    <property type="entry name" value="Pentafunctional AROM polypeptide"/>
    <property type="match status" value="1"/>
</dbReference>
<comment type="caution">
    <text evidence="9">Lacks conserved residue(s) required for the propagation of feature annotation.</text>
</comment>
<dbReference type="Pfam" id="PF01761">
    <property type="entry name" value="DHQ_synthase"/>
    <property type="match status" value="1"/>
</dbReference>
<evidence type="ECO:0000313" key="13">
    <source>
        <dbReference type="EMBL" id="MCU7377059.1"/>
    </source>
</evidence>
<dbReference type="GO" id="GO:0009423">
    <property type="term" value="P:chorismate biosynthetic process"/>
    <property type="evidence" value="ECO:0007669"/>
    <property type="project" value="UniProtKB-UniRule"/>
</dbReference>
<dbReference type="PANTHER" id="PTHR43622">
    <property type="entry name" value="3-DEHYDROQUINATE SYNTHASE"/>
    <property type="match status" value="1"/>
</dbReference>
<feature type="binding site" evidence="9">
    <location>
        <position position="186"/>
    </location>
    <ligand>
        <name>Zn(2+)</name>
        <dbReference type="ChEBI" id="CHEBI:29105"/>
    </ligand>
</feature>
<sequence>MDTIQITASKTYQVLTGQGLLCQAGKLISAALPGKARKLCIVADDTVDRLYSKALAESLLKAGYETVKFTFPPGEASKSLDTVSHLLEFLAESQLTRSDGIVALGGGITGDLAGFAAAVYLRGIDFVQVPTTLLAAVDSSVGGKTGVNLTSGKNLAGAFWQPSLVLFDIDTMKTLSYDLLLDGAAEAIKAGAIADKELFAYIQQAPRLDAPETIRHLSQRAIEIKRQVVEADERDTGVRQLLNFGHTIGHAIERCSDFSISHGHAVAIGMVICSRASLALEWSKEDCLRPILSSLKKFSFPLECPYTAQELTAAALNDKKRMGDKITLVVPLTLGNCTLKTIPVTQLEEFIKAGLS</sequence>
<feature type="binding site" evidence="9">
    <location>
        <position position="246"/>
    </location>
    <ligand>
        <name>Zn(2+)</name>
        <dbReference type="ChEBI" id="CHEBI:29105"/>
    </ligand>
</feature>
<dbReference type="HAMAP" id="MF_00110">
    <property type="entry name" value="DHQ_synthase"/>
    <property type="match status" value="1"/>
</dbReference>
<keyword evidence="3 9" id="KW-0479">Metal-binding</keyword>
<dbReference type="RefSeq" id="WP_253020571.1">
    <property type="nucleotide sequence ID" value="NZ_JAOSHN010000001.1"/>
</dbReference>
<keyword evidence="14" id="KW-1185">Reference proteome</keyword>
<evidence type="ECO:0000256" key="1">
    <source>
        <dbReference type="ARBA" id="ARBA00001911"/>
    </source>
</evidence>
<comment type="function">
    <text evidence="9">Catalyzes the conversion of 3-deoxy-D-arabino-heptulosonate 7-phosphate (DAHP) to dehydroquinate (DHQ).</text>
</comment>
<protein>
    <recommendedName>
        <fullName evidence="9 10">3-dehydroquinate synthase</fullName>
        <shortName evidence="9">DHQS</shortName>
        <ecNumber evidence="9 10">4.2.3.4</ecNumber>
    </recommendedName>
</protein>
<comment type="catalytic activity">
    <reaction evidence="9">
        <text>7-phospho-2-dehydro-3-deoxy-D-arabino-heptonate = 3-dehydroquinate + phosphate</text>
        <dbReference type="Rhea" id="RHEA:21968"/>
        <dbReference type="ChEBI" id="CHEBI:32364"/>
        <dbReference type="ChEBI" id="CHEBI:43474"/>
        <dbReference type="ChEBI" id="CHEBI:58394"/>
        <dbReference type="EC" id="4.2.3.4"/>
    </reaction>
</comment>
<organism evidence="13 14">
    <name type="scientific">Hominibacterium faecale</name>
    <dbReference type="NCBI Taxonomy" id="2839743"/>
    <lineage>
        <taxon>Bacteria</taxon>
        <taxon>Bacillati</taxon>
        <taxon>Bacillota</taxon>
        <taxon>Clostridia</taxon>
        <taxon>Peptostreptococcales</taxon>
        <taxon>Anaerovoracaceae</taxon>
        <taxon>Hominibacterium</taxon>
    </lineage>
</organism>
<comment type="pathway">
    <text evidence="9">Metabolic intermediate biosynthesis; chorismate biosynthesis; chorismate from D-erythrose 4-phosphate and phosphoenolpyruvate: step 2/7.</text>
</comment>
<dbReference type="GO" id="GO:0046872">
    <property type="term" value="F:metal ion binding"/>
    <property type="evidence" value="ECO:0007669"/>
    <property type="project" value="UniProtKB-KW"/>
</dbReference>
<feature type="domain" description="3-dehydroquinate synthase N-terminal" evidence="11">
    <location>
        <begin position="69"/>
        <end position="177"/>
    </location>
</feature>
<name>A0A9J6QRF9_9FIRM</name>
<dbReference type="SUPFAM" id="SSF56796">
    <property type="entry name" value="Dehydroquinate synthase-like"/>
    <property type="match status" value="1"/>
</dbReference>
<feature type="domain" description="3-dehydroquinate synthase C-terminal" evidence="12">
    <location>
        <begin position="183"/>
        <end position="320"/>
    </location>
</feature>
<proteinExistence type="inferred from homology"/>
<dbReference type="GO" id="GO:0000166">
    <property type="term" value="F:nucleotide binding"/>
    <property type="evidence" value="ECO:0007669"/>
    <property type="project" value="UniProtKB-KW"/>
</dbReference>
<dbReference type="InterPro" id="IPR030963">
    <property type="entry name" value="DHQ_synth_fam"/>
</dbReference>
<gene>
    <name evidence="9 13" type="primary">aroB</name>
    <name evidence="13" type="ORF">OBO34_01680</name>
</gene>
<keyword evidence="9" id="KW-0963">Cytoplasm</keyword>
<keyword evidence="7 9" id="KW-0456">Lyase</keyword>
<accession>A0A9J6QRF9</accession>
<evidence type="ECO:0000256" key="5">
    <source>
        <dbReference type="ARBA" id="ARBA00022833"/>
    </source>
</evidence>
<keyword evidence="6 9" id="KW-0520">NAD</keyword>
<dbReference type="AlphaFoldDB" id="A0A9J6QRF9"/>
<evidence type="ECO:0000256" key="9">
    <source>
        <dbReference type="HAMAP-Rule" id="MF_00110"/>
    </source>
</evidence>
<comment type="similarity">
    <text evidence="9">Belongs to the sugar phosphate cyclases superfamily. Dehydroquinate synthase family.</text>
</comment>
<feature type="binding site" evidence="9">
    <location>
        <begin position="131"/>
        <end position="132"/>
    </location>
    <ligand>
        <name>NAD(+)</name>
        <dbReference type="ChEBI" id="CHEBI:57540"/>
    </ligand>
</feature>
<dbReference type="Proteomes" id="UP001065549">
    <property type="component" value="Unassembled WGS sequence"/>
</dbReference>
<evidence type="ECO:0000313" key="14">
    <source>
        <dbReference type="Proteomes" id="UP001065549"/>
    </source>
</evidence>
<dbReference type="NCBIfam" id="TIGR01357">
    <property type="entry name" value="aroB"/>
    <property type="match status" value="1"/>
</dbReference>
<evidence type="ECO:0000256" key="3">
    <source>
        <dbReference type="ARBA" id="ARBA00022723"/>
    </source>
</evidence>
<keyword evidence="4 9" id="KW-0547">Nucleotide-binding</keyword>
<keyword evidence="9" id="KW-0028">Amino-acid biosynthesis</keyword>
<feature type="binding site" evidence="9">
    <location>
        <begin position="171"/>
        <end position="174"/>
    </location>
    <ligand>
        <name>NAD(+)</name>
        <dbReference type="ChEBI" id="CHEBI:57540"/>
    </ligand>
</feature>
<evidence type="ECO:0000256" key="6">
    <source>
        <dbReference type="ARBA" id="ARBA00023027"/>
    </source>
</evidence>
<comment type="caution">
    <text evidence="13">The sequence shown here is derived from an EMBL/GenBank/DDBJ whole genome shotgun (WGS) entry which is preliminary data.</text>
</comment>
<comment type="cofactor">
    <cofactor evidence="9">
        <name>Co(2+)</name>
        <dbReference type="ChEBI" id="CHEBI:48828"/>
    </cofactor>
    <cofactor evidence="9">
        <name>Zn(2+)</name>
        <dbReference type="ChEBI" id="CHEBI:29105"/>
    </cofactor>
    <text evidence="9">Binds 1 divalent metal cation per subunit. Can use either Co(2+) or Zn(2+).</text>
</comment>
<evidence type="ECO:0000259" key="11">
    <source>
        <dbReference type="Pfam" id="PF01761"/>
    </source>
</evidence>
<dbReference type="GO" id="GO:0008652">
    <property type="term" value="P:amino acid biosynthetic process"/>
    <property type="evidence" value="ECO:0007669"/>
    <property type="project" value="UniProtKB-KW"/>
</dbReference>
<dbReference type="EC" id="4.2.3.4" evidence="9 10"/>
<evidence type="ECO:0000256" key="7">
    <source>
        <dbReference type="ARBA" id="ARBA00023239"/>
    </source>
</evidence>
<dbReference type="PANTHER" id="PTHR43622:SF1">
    <property type="entry name" value="3-DEHYDROQUINATE SYNTHASE"/>
    <property type="match status" value="1"/>
</dbReference>
<evidence type="ECO:0000259" key="12">
    <source>
        <dbReference type="Pfam" id="PF24621"/>
    </source>
</evidence>
<feature type="binding site" evidence="9">
    <location>
        <position position="144"/>
    </location>
    <ligand>
        <name>NAD(+)</name>
        <dbReference type="ChEBI" id="CHEBI:57540"/>
    </ligand>
</feature>
<evidence type="ECO:0000256" key="10">
    <source>
        <dbReference type="NCBIfam" id="TIGR01357"/>
    </source>
</evidence>
<dbReference type="InterPro" id="IPR056179">
    <property type="entry name" value="DHQS_C"/>
</dbReference>
<dbReference type="InterPro" id="IPR030960">
    <property type="entry name" value="DHQS/DOIS_N"/>
</dbReference>
<keyword evidence="9" id="KW-0057">Aromatic amino acid biosynthesis</keyword>
<keyword evidence="8 9" id="KW-0170">Cobalt</keyword>
<dbReference type="PIRSF" id="PIRSF001455">
    <property type="entry name" value="DHQ_synth"/>
    <property type="match status" value="1"/>
</dbReference>
<dbReference type="InterPro" id="IPR016037">
    <property type="entry name" value="DHQ_synth_AroB"/>
</dbReference>
<feature type="binding site" evidence="9">
    <location>
        <position position="153"/>
    </location>
    <ligand>
        <name>NAD(+)</name>
        <dbReference type="ChEBI" id="CHEBI:57540"/>
    </ligand>
</feature>
<dbReference type="EMBL" id="JAOSHN010000001">
    <property type="protein sequence ID" value="MCU7377059.1"/>
    <property type="molecule type" value="Genomic_DNA"/>
</dbReference>
<dbReference type="GO" id="GO:0005737">
    <property type="term" value="C:cytoplasm"/>
    <property type="evidence" value="ECO:0007669"/>
    <property type="project" value="UniProtKB-SubCell"/>
</dbReference>
<comment type="cofactor">
    <cofactor evidence="1 9">
        <name>NAD(+)</name>
        <dbReference type="ChEBI" id="CHEBI:57540"/>
    </cofactor>
</comment>
<dbReference type="GO" id="GO:0003856">
    <property type="term" value="F:3-dehydroquinate synthase activity"/>
    <property type="evidence" value="ECO:0007669"/>
    <property type="project" value="UniProtKB-UniRule"/>
</dbReference>
<keyword evidence="5 9" id="KW-0862">Zinc</keyword>
<evidence type="ECO:0000256" key="8">
    <source>
        <dbReference type="ARBA" id="ARBA00023285"/>
    </source>
</evidence>
<evidence type="ECO:0000256" key="4">
    <source>
        <dbReference type="ARBA" id="ARBA00022741"/>
    </source>
</evidence>
<dbReference type="Gene3D" id="3.40.50.1970">
    <property type="match status" value="1"/>
</dbReference>
<feature type="binding site" evidence="9">
    <location>
        <position position="262"/>
    </location>
    <ligand>
        <name>Zn(2+)</name>
        <dbReference type="ChEBI" id="CHEBI:29105"/>
    </ligand>
</feature>
<evidence type="ECO:0000256" key="2">
    <source>
        <dbReference type="ARBA" id="ARBA00001947"/>
    </source>
</evidence>